<gene>
    <name evidence="2" type="ORF">XM38_001390</name>
</gene>
<protein>
    <submittedName>
        <fullName evidence="2">Uncharacterized protein</fullName>
    </submittedName>
</protein>
<organism evidence="2 3">
    <name type="scientific">Halomicronema hongdechloris C2206</name>
    <dbReference type="NCBI Taxonomy" id="1641165"/>
    <lineage>
        <taxon>Bacteria</taxon>
        <taxon>Bacillati</taxon>
        <taxon>Cyanobacteriota</taxon>
        <taxon>Cyanophyceae</taxon>
        <taxon>Nodosilineales</taxon>
        <taxon>Nodosilineaceae</taxon>
        <taxon>Halomicronema</taxon>
    </lineage>
</organism>
<name>A0A1Z3HFZ3_9CYAN</name>
<dbReference type="AlphaFoldDB" id="A0A1Z3HFZ3"/>
<evidence type="ECO:0000313" key="3">
    <source>
        <dbReference type="Proteomes" id="UP000191901"/>
    </source>
</evidence>
<evidence type="ECO:0000256" key="1">
    <source>
        <dbReference type="SAM" id="MobiDB-lite"/>
    </source>
</evidence>
<dbReference type="EMBL" id="CP021983">
    <property type="protein sequence ID" value="ASC69213.1"/>
    <property type="molecule type" value="Genomic_DNA"/>
</dbReference>
<accession>A0A1Z3HFZ3</accession>
<keyword evidence="3" id="KW-1185">Reference proteome</keyword>
<proteinExistence type="predicted"/>
<dbReference type="Proteomes" id="UP000191901">
    <property type="component" value="Chromosome"/>
</dbReference>
<dbReference type="KEGG" id="hhg:XM38_001390"/>
<feature type="region of interest" description="Disordered" evidence="1">
    <location>
        <begin position="27"/>
        <end position="54"/>
    </location>
</feature>
<sequence length="54" mass="5561">MQTGDGQQAGQPGIGLLDLADQLQQGIDGEVGPLDGENQDAGLLLGRRRSSINS</sequence>
<reference evidence="2 3" key="1">
    <citation type="journal article" date="2016" name="Biochim. Biophys. Acta">
        <title>Characterization of red-shifted phycobilisomes isolated from the chlorophyll f-containing cyanobacterium Halomicronema hongdechloris.</title>
        <authorList>
            <person name="Li Y."/>
            <person name="Lin Y."/>
            <person name="Garvey C.J."/>
            <person name="Birch D."/>
            <person name="Corkery R.W."/>
            <person name="Loughlin P.C."/>
            <person name="Scheer H."/>
            <person name="Willows R.D."/>
            <person name="Chen M."/>
        </authorList>
    </citation>
    <scope>NUCLEOTIDE SEQUENCE [LARGE SCALE GENOMIC DNA]</scope>
    <source>
        <strain evidence="2 3">C2206</strain>
    </source>
</reference>
<evidence type="ECO:0000313" key="2">
    <source>
        <dbReference type="EMBL" id="ASC69213.1"/>
    </source>
</evidence>